<accession>A0A9W3DFW8</accession>
<dbReference type="InterPro" id="IPR036047">
    <property type="entry name" value="F-box-like_dom_sf"/>
</dbReference>
<dbReference type="Pfam" id="PF00646">
    <property type="entry name" value="F-box"/>
    <property type="match status" value="1"/>
</dbReference>
<name>A0A9W3DFW8_RAPSA</name>
<dbReference type="PANTHER" id="PTHR47123">
    <property type="entry name" value="F-BOX PROTEIN SKIP23"/>
    <property type="match status" value="1"/>
</dbReference>
<dbReference type="AlphaFoldDB" id="A0A9W3DFW8"/>
<reference evidence="4" key="2">
    <citation type="submission" date="2025-08" db="UniProtKB">
        <authorList>
            <consortium name="RefSeq"/>
        </authorList>
    </citation>
    <scope>IDENTIFICATION</scope>
    <source>
        <tissue evidence="4">Leaf</tissue>
    </source>
</reference>
<dbReference type="Proteomes" id="UP000504610">
    <property type="component" value="Chromosome 4"/>
</dbReference>
<evidence type="ECO:0000313" key="3">
    <source>
        <dbReference type="Proteomes" id="UP000504610"/>
    </source>
</evidence>
<dbReference type="InterPro" id="IPR005174">
    <property type="entry name" value="KIB1-4_b-propeller"/>
</dbReference>
<evidence type="ECO:0000259" key="2">
    <source>
        <dbReference type="Pfam" id="PF03478"/>
    </source>
</evidence>
<evidence type="ECO:0000259" key="1">
    <source>
        <dbReference type="Pfam" id="PF00646"/>
    </source>
</evidence>
<dbReference type="GeneID" id="108852802"/>
<dbReference type="PANTHER" id="PTHR47123:SF16">
    <property type="entry name" value="F-BOX DOMAIN-CONTAINING PROTEIN"/>
    <property type="match status" value="1"/>
</dbReference>
<dbReference type="InterPro" id="IPR001810">
    <property type="entry name" value="F-box_dom"/>
</dbReference>
<protein>
    <submittedName>
        <fullName evidence="4">F-box/kelch-repeat protein At1g64840-like isoform X3</fullName>
    </submittedName>
</protein>
<dbReference type="Pfam" id="PF03478">
    <property type="entry name" value="Beta-prop_KIB1-4"/>
    <property type="match status" value="1"/>
</dbReference>
<keyword evidence="3" id="KW-1185">Reference proteome</keyword>
<dbReference type="Gene3D" id="1.20.1280.50">
    <property type="match status" value="1"/>
</dbReference>
<evidence type="ECO:0000313" key="4">
    <source>
        <dbReference type="RefSeq" id="XP_056862812.1"/>
    </source>
</evidence>
<feature type="domain" description="KIB1-4 beta-propeller" evidence="2">
    <location>
        <begin position="192"/>
        <end position="364"/>
    </location>
</feature>
<dbReference type="InterPro" id="IPR051304">
    <property type="entry name" value="SCF_F-box_domain"/>
</dbReference>
<reference evidence="3" key="1">
    <citation type="journal article" date="2019" name="Database">
        <title>The radish genome database (RadishGD): an integrated information resource for radish genomics.</title>
        <authorList>
            <person name="Yu H.J."/>
            <person name="Baek S."/>
            <person name="Lee Y.J."/>
            <person name="Cho A."/>
            <person name="Mun J.H."/>
        </authorList>
    </citation>
    <scope>NUCLEOTIDE SEQUENCE [LARGE SCALE GENOMIC DNA]</scope>
    <source>
        <strain evidence="3">cv. WK10039</strain>
    </source>
</reference>
<sequence length="369" mass="41538">MAPRKKKTPTMVWVVKSKQTLKMTEPATSSSSLLSDSVSKLSLSPSENTVSVPDWSLLPEELLHIISKKLDDCFDVVHARSVCTLWRSIFPFPSYLSRPSYPLPTLDDHEGSWSLEKIPLFLFRPRALAAEYFLGGIRRYKEPEELPSTIQCSVKVEIPGSSDPRLMNMLDCQILPLGHQYRMIGCNAKECRGVAVLPLNKEGGDFVVLLNYTKVLWVFTSAEMKWMQLERLSDAMCCDLVTFRGRFYAIFLNGDIFSFDPHFLGLTSLKPLELPNCGSCNDLVRSSDDELFLVEKIIPRYTGRLRLGRLTLRVCRLDVEAGQWVVVTDIGDRVFVIGDLGNVSCSAKEFPDGCGVSGNSILYTHKPWN</sequence>
<proteinExistence type="predicted"/>
<feature type="domain" description="F-box" evidence="1">
    <location>
        <begin position="55"/>
        <end position="90"/>
    </location>
</feature>
<dbReference type="SUPFAM" id="SSF81383">
    <property type="entry name" value="F-box domain"/>
    <property type="match status" value="1"/>
</dbReference>
<dbReference type="RefSeq" id="XP_056862812.1">
    <property type="nucleotide sequence ID" value="XM_057006832.1"/>
</dbReference>
<gene>
    <name evidence="4" type="primary">LOC108852802</name>
</gene>
<organism evidence="3 4">
    <name type="scientific">Raphanus sativus</name>
    <name type="common">Radish</name>
    <name type="synonym">Raphanus raphanistrum var. sativus</name>
    <dbReference type="NCBI Taxonomy" id="3726"/>
    <lineage>
        <taxon>Eukaryota</taxon>
        <taxon>Viridiplantae</taxon>
        <taxon>Streptophyta</taxon>
        <taxon>Embryophyta</taxon>
        <taxon>Tracheophyta</taxon>
        <taxon>Spermatophyta</taxon>
        <taxon>Magnoliopsida</taxon>
        <taxon>eudicotyledons</taxon>
        <taxon>Gunneridae</taxon>
        <taxon>Pentapetalae</taxon>
        <taxon>rosids</taxon>
        <taxon>malvids</taxon>
        <taxon>Brassicales</taxon>
        <taxon>Brassicaceae</taxon>
        <taxon>Brassiceae</taxon>
        <taxon>Raphanus</taxon>
    </lineage>
</organism>